<dbReference type="SUPFAM" id="SSF81653">
    <property type="entry name" value="Calcium ATPase, transduction domain A"/>
    <property type="match status" value="1"/>
</dbReference>
<dbReference type="GO" id="GO:0006874">
    <property type="term" value="P:intracellular calcium ion homeostasis"/>
    <property type="evidence" value="ECO:0007669"/>
    <property type="project" value="TreeGrafter"/>
</dbReference>
<evidence type="ECO:0000256" key="3">
    <source>
        <dbReference type="ARBA" id="ARBA00022553"/>
    </source>
</evidence>
<name>J7RNZ0_HUIN7</name>
<dbReference type="GO" id="GO:0015662">
    <property type="term" value="F:P-type ion transporter activity"/>
    <property type="evidence" value="ECO:0007669"/>
    <property type="project" value="InterPro"/>
</dbReference>
<dbReference type="EMBL" id="HE978320">
    <property type="protein sequence ID" value="CCK71358.1"/>
    <property type="molecule type" value="Genomic_DNA"/>
</dbReference>
<feature type="transmembrane region" description="Helical" evidence="13">
    <location>
        <begin position="1261"/>
        <end position="1285"/>
    </location>
</feature>
<dbReference type="FunFam" id="3.40.50.1000:FF:000068">
    <property type="entry name" value="Cation-transporting ATPase"/>
    <property type="match status" value="1"/>
</dbReference>
<feature type="compositionally biased region" description="Low complexity" evidence="14">
    <location>
        <begin position="18"/>
        <end position="29"/>
    </location>
</feature>
<feature type="transmembrane region" description="Helical" evidence="13">
    <location>
        <begin position="1381"/>
        <end position="1399"/>
    </location>
</feature>
<comment type="subcellular location">
    <subcellularLocation>
        <location evidence="1 13">Membrane</location>
        <topology evidence="1 13">Multi-pass membrane protein</topology>
    </subcellularLocation>
</comment>
<dbReference type="InterPro" id="IPR036412">
    <property type="entry name" value="HAD-like_sf"/>
</dbReference>
<keyword evidence="8 13" id="KW-0460">Magnesium</keyword>
<dbReference type="PROSITE" id="PS00154">
    <property type="entry name" value="ATPASE_E1_E2"/>
    <property type="match status" value="1"/>
</dbReference>
<feature type="transmembrane region" description="Helical" evidence="13">
    <location>
        <begin position="550"/>
        <end position="570"/>
    </location>
</feature>
<dbReference type="Proteomes" id="UP000006310">
    <property type="component" value="Chromosome 7"/>
</dbReference>
<dbReference type="SFLD" id="SFLDF00027">
    <property type="entry name" value="p-type_atpase"/>
    <property type="match status" value="1"/>
</dbReference>
<feature type="region of interest" description="Disordered" evidence="14">
    <location>
        <begin position="427"/>
        <end position="451"/>
    </location>
</feature>
<feature type="transmembrane region" description="Helical" evidence="13">
    <location>
        <begin position="352"/>
        <end position="370"/>
    </location>
</feature>
<dbReference type="SUPFAM" id="SSF81660">
    <property type="entry name" value="Metal cation-transporting ATPase, ATP-binding domain N"/>
    <property type="match status" value="1"/>
</dbReference>
<protein>
    <recommendedName>
        <fullName evidence="13">Cation-transporting ATPase</fullName>
        <ecNumber evidence="13">7.2.2.-</ecNumber>
    </recommendedName>
</protein>
<dbReference type="Pfam" id="PF00122">
    <property type="entry name" value="E1-E2_ATPase"/>
    <property type="match status" value="1"/>
</dbReference>
<dbReference type="GO" id="GO:0005524">
    <property type="term" value="F:ATP binding"/>
    <property type="evidence" value="ECO:0007669"/>
    <property type="project" value="UniProtKB-UniRule"/>
</dbReference>
<dbReference type="NCBIfam" id="TIGR01494">
    <property type="entry name" value="ATPase_P-type"/>
    <property type="match status" value="1"/>
</dbReference>
<evidence type="ECO:0000256" key="11">
    <source>
        <dbReference type="ARBA" id="ARBA00023136"/>
    </source>
</evidence>
<dbReference type="GO" id="GO:1903135">
    <property type="term" value="F:cupric ion binding"/>
    <property type="evidence" value="ECO:0007669"/>
    <property type="project" value="EnsemblFungi"/>
</dbReference>
<dbReference type="InterPro" id="IPR023299">
    <property type="entry name" value="ATPase_P-typ_cyto_dom_N"/>
</dbReference>
<keyword evidence="7 13" id="KW-0067">ATP-binding</keyword>
<dbReference type="InterPro" id="IPR001757">
    <property type="entry name" value="P_typ_ATPase"/>
</dbReference>
<dbReference type="GO" id="GO:0000329">
    <property type="term" value="C:fungal-type vacuole membrane"/>
    <property type="evidence" value="ECO:0007669"/>
    <property type="project" value="EnsemblFungi"/>
</dbReference>
<comment type="similarity">
    <text evidence="2 13">Belongs to the cation transport ATPase (P-type) (TC 3.A.3) family. Type V subfamily.</text>
</comment>
<dbReference type="InterPro" id="IPR047821">
    <property type="entry name" value="P5B-type_ATPase"/>
</dbReference>
<dbReference type="GO" id="GO:0019829">
    <property type="term" value="F:ATPase-coupled monoatomic cation transmembrane transporter activity"/>
    <property type="evidence" value="ECO:0007669"/>
    <property type="project" value="UniProtKB-UniRule"/>
</dbReference>
<feature type="transmembrane region" description="Helical" evidence="13">
    <location>
        <begin position="525"/>
        <end position="544"/>
    </location>
</feature>
<dbReference type="GO" id="GO:0030026">
    <property type="term" value="P:intracellular manganese ion homeostasis"/>
    <property type="evidence" value="ECO:0007669"/>
    <property type="project" value="EnsemblFungi"/>
</dbReference>
<dbReference type="Gene3D" id="3.40.1110.10">
    <property type="entry name" value="Calcium-transporting ATPase, cytoplasmic domain N"/>
    <property type="match status" value="1"/>
</dbReference>
<organism evidence="17 18">
    <name type="scientific">Huiozyma naganishii (strain ATCC MYA-139 / BCRC 22969 / CBS 8797 / KCTC 17520 / NBRC 10181 / NCYC 3082 / Yp74L-3)</name>
    <name type="common">Yeast</name>
    <name type="synonym">Kazachstania naganishii</name>
    <dbReference type="NCBI Taxonomy" id="1071383"/>
    <lineage>
        <taxon>Eukaryota</taxon>
        <taxon>Fungi</taxon>
        <taxon>Dikarya</taxon>
        <taxon>Ascomycota</taxon>
        <taxon>Saccharomycotina</taxon>
        <taxon>Saccharomycetes</taxon>
        <taxon>Saccharomycetales</taxon>
        <taxon>Saccharomycetaceae</taxon>
        <taxon>Huiozyma</taxon>
    </lineage>
</organism>
<dbReference type="GO" id="GO:0016887">
    <property type="term" value="F:ATP hydrolysis activity"/>
    <property type="evidence" value="ECO:0007669"/>
    <property type="project" value="InterPro"/>
</dbReference>
<dbReference type="PANTHER" id="PTHR45630:SF8">
    <property type="entry name" value="CATION-TRANSPORTING ATPASE"/>
    <property type="match status" value="1"/>
</dbReference>
<evidence type="ECO:0000256" key="12">
    <source>
        <dbReference type="ARBA" id="ARBA00049360"/>
    </source>
</evidence>
<dbReference type="SUPFAM" id="SSF56784">
    <property type="entry name" value="HAD-like"/>
    <property type="match status" value="1"/>
</dbReference>
<feature type="transmembrane region" description="Helical" evidence="13">
    <location>
        <begin position="1297"/>
        <end position="1314"/>
    </location>
</feature>
<dbReference type="KEGG" id="kng:KNAG_0G03010"/>
<dbReference type="Gene3D" id="2.70.150.10">
    <property type="entry name" value="Calcium-transporting ATPase, cytoplasmic transduction domain A"/>
    <property type="match status" value="1"/>
</dbReference>
<dbReference type="OrthoDB" id="48943at2759"/>
<evidence type="ECO:0000259" key="16">
    <source>
        <dbReference type="Pfam" id="PF12409"/>
    </source>
</evidence>
<evidence type="ECO:0000313" key="17">
    <source>
        <dbReference type="EMBL" id="CCK71358.1"/>
    </source>
</evidence>
<dbReference type="FunFam" id="3.40.1110.10:FF:000125">
    <property type="entry name" value="Cation-transporting ATPase"/>
    <property type="match status" value="1"/>
</dbReference>
<dbReference type="SFLD" id="SFLDG00002">
    <property type="entry name" value="C1.7:_P-type_atpase_like"/>
    <property type="match status" value="1"/>
</dbReference>
<evidence type="ECO:0000256" key="5">
    <source>
        <dbReference type="ARBA" id="ARBA00022723"/>
    </source>
</evidence>
<gene>
    <name evidence="17" type="primary">KNAG0G03010</name>
    <name evidence="17" type="ordered locus">KNAG_0G03010</name>
</gene>
<dbReference type="NCBIfam" id="TIGR01657">
    <property type="entry name" value="P-ATPase-V"/>
    <property type="match status" value="1"/>
</dbReference>
<dbReference type="GO" id="GO:1990816">
    <property type="term" value="C:vacuole-mitochondrion membrane contact site"/>
    <property type="evidence" value="ECO:0007669"/>
    <property type="project" value="EnsemblFungi"/>
</dbReference>
<feature type="compositionally biased region" description="Low complexity" evidence="14">
    <location>
        <begin position="268"/>
        <end position="283"/>
    </location>
</feature>
<dbReference type="InterPro" id="IPR044492">
    <property type="entry name" value="P_typ_ATPase_HD_dom"/>
</dbReference>
<feature type="region of interest" description="Disordered" evidence="14">
    <location>
        <begin position="71"/>
        <end position="126"/>
    </location>
</feature>
<dbReference type="InterPro" id="IPR059000">
    <property type="entry name" value="ATPase_P-type_domA"/>
</dbReference>
<keyword evidence="5 13" id="KW-0479">Metal-binding</keyword>
<dbReference type="PANTHER" id="PTHR45630">
    <property type="entry name" value="CATION-TRANSPORTING ATPASE-RELATED"/>
    <property type="match status" value="1"/>
</dbReference>
<reference evidence="17 18" key="1">
    <citation type="journal article" date="2011" name="Proc. Natl. Acad. Sci. U.S.A.">
        <title>Evolutionary erosion of yeast sex chromosomes by mating-type switching accidents.</title>
        <authorList>
            <person name="Gordon J.L."/>
            <person name="Armisen D."/>
            <person name="Proux-Wera E."/>
            <person name="Oheigeartaigh S.S."/>
            <person name="Byrne K.P."/>
            <person name="Wolfe K.H."/>
        </authorList>
    </citation>
    <scope>NUCLEOTIDE SEQUENCE [LARGE SCALE GENOMIC DNA]</scope>
    <source>
        <strain evidence="18">ATCC MYA-139 / BCRC 22969 / CBS 8797 / CCRC 22969 / KCTC 17520 / NBRC 10181 / NCYC 3082</strain>
    </source>
</reference>
<dbReference type="PRINTS" id="PR00119">
    <property type="entry name" value="CATATPASE"/>
</dbReference>
<dbReference type="OMA" id="FSCFQYM"/>
<evidence type="ECO:0000256" key="8">
    <source>
        <dbReference type="ARBA" id="ARBA00022842"/>
    </source>
</evidence>
<keyword evidence="9 13" id="KW-1278">Translocase</keyword>
<feature type="region of interest" description="Disordered" evidence="14">
    <location>
        <begin position="1"/>
        <end position="29"/>
    </location>
</feature>
<dbReference type="FunFam" id="1.20.1110.10:FF:000032">
    <property type="entry name" value="Cation-transporting ATPase"/>
    <property type="match status" value="1"/>
</dbReference>
<evidence type="ECO:0000256" key="6">
    <source>
        <dbReference type="ARBA" id="ARBA00022741"/>
    </source>
</evidence>
<evidence type="ECO:0000256" key="10">
    <source>
        <dbReference type="ARBA" id="ARBA00022989"/>
    </source>
</evidence>
<keyword evidence="3" id="KW-0597">Phosphoprotein</keyword>
<keyword evidence="18" id="KW-1185">Reference proteome</keyword>
<evidence type="ECO:0000256" key="13">
    <source>
        <dbReference type="RuleBase" id="RU362082"/>
    </source>
</evidence>
<evidence type="ECO:0000256" key="7">
    <source>
        <dbReference type="ARBA" id="ARBA00022840"/>
    </source>
</evidence>
<feature type="transmembrane region" description="Helical" evidence="13">
    <location>
        <begin position="1411"/>
        <end position="1432"/>
    </location>
</feature>
<sequence length="1497" mass="167328">MASTQGTPGRSGGRRAGGRQSVSSNWTAGTGATLTSGLLLDQNSSEPYAGASFEAVPSSIVSFHHPHSIQSSGYLTGAGVGAADQSHSHSQSQSPSQPLIERPGLAGPSQRRSSSRSSSRVPQFRFFTDKQISDAEGAATLEHTDYNTHWEDRPAYETERLFGVNSSSRGSSAFASRRSSLSRIGSYGSYGSHGSLGADSYLGHPLTRHARRSESVSGAGAGAGDDVHSNAIYQTRSTDSSASLSRYTITDRIPSEIEDQDSGILDETSSGRSRSQSTASGSSRDNEEDNNGHDDNHSHYKKGAYHNEFLKAEYHEKFYAKYAATQTFQRFYITEEDIVIGIAGYRNGRLRVWLYNLLCWFTLGVAYVVFKWFPARKVKLVGVRCPLGKAEWVVIENEFGEFIVEQVDRRWYNRPLSTVLILEKSEQGGGDGVGNDAQSLDNTTHHHSNDANPNMPILVSFQYRYITFIYSPLEDIFRTNNNWADLDWLNLNHVQRGLPSVIQEDRIIAFDKNQINLKVKTTSEILFNEVLHPFYVFQIFSIILWSLDEYYYYAACIFLISVLSISETLIETKKTSQNLSEMSHFNCEVRVFRDEFWTNVNSSELVPGDIYEVSDPALTVLPCDCILLTGDCIVNESMLTGESVPVPKAPATEDTMFQLLEDFQNTQISSFVSKSFLFNGTKIIRARYPPGHSAALAMVVRTGFSTTKGSLVRSMVFPKPTGFKFYSDSFKYIGVMAIVAMLGFSLSCIRFVKIGLDKRTMILRALDIITVVVPPALPATLTVGTSFALSRLKRKGIFCISPTRVNIGGKIDVMCFDKTGTLTEDGLDVLGVHLSEPGQHGFKFGTLKSDSVDLFDKFSLNDCSSPLDVKSKNLLMSLLTCHSLRLVDGELIGDPLDFKMFQFTGWSFEEDFQKQKFHSLYEERHEGVMFPENNDIIPAVVHPNSDDPENKFIDNDPHNFLGIIRSFDFLSELRRMSVIVKLSSDDIYWAFTKGAPEVISEICNKNTLPSDYNEILDHYTHSGNRVIACAGKILPKHTWLYSQKVSREEVECNMEFLGFIIFENKLKEATTPTLKVLQDASIRTIMCTGDNVLTAISVGRECGLVKEPKVYVPYLNNPDGEFLVWRDVDNYEDILDVATLQPVSQETTTDYTLAVTGEVFRILFASENNIPEDYINEILLKTSVYARMSPDEKHELMEQLQKIDYTVGFCGDGANDCGALKAADVGISLSEAEASVAAPFTSKVFDIRCVLDVIKEGRASLVTSFACFQYMSLYSAIQFITITILYSRGSNLGDFQFLYIDLFLIVPIAIFMSWSKPFDKLAKKRPSANLVSLKILLPMMLSFVIILLFQVIPWLYVQEEPWYVKPVVGGDDAVQSSDNTVLFYVSNFQYILTAVILSVGPPYREPMSKNFGFIIDILVSLLASTLLMFVDLTSGLGKLFQLTFISGGFKTFIVVWAIVNYFVQAYIPGTVKTYFKKRRSSKKYKNILRERNTLQTA</sequence>
<comment type="catalytic activity">
    <reaction evidence="12 13">
        <text>ATP + H2O = ADP + phosphate + H(+)</text>
        <dbReference type="Rhea" id="RHEA:13065"/>
        <dbReference type="ChEBI" id="CHEBI:15377"/>
        <dbReference type="ChEBI" id="CHEBI:15378"/>
        <dbReference type="ChEBI" id="CHEBI:30616"/>
        <dbReference type="ChEBI" id="CHEBI:43474"/>
        <dbReference type="ChEBI" id="CHEBI:456216"/>
    </reaction>
</comment>
<keyword evidence="10 13" id="KW-1133">Transmembrane helix</keyword>
<dbReference type="CDD" id="cd07542">
    <property type="entry name" value="P-type_ATPase_cation"/>
    <property type="match status" value="1"/>
</dbReference>
<feature type="compositionally biased region" description="Low complexity" evidence="14">
    <location>
        <begin position="88"/>
        <end position="98"/>
    </location>
</feature>
<dbReference type="Gene3D" id="3.40.50.1000">
    <property type="entry name" value="HAD superfamily/HAD-like"/>
    <property type="match status" value="1"/>
</dbReference>
<feature type="transmembrane region" description="Helical" evidence="13">
    <location>
        <begin position="1335"/>
        <end position="1356"/>
    </location>
</feature>
<evidence type="ECO:0000256" key="14">
    <source>
        <dbReference type="SAM" id="MobiDB-lite"/>
    </source>
</evidence>
<evidence type="ECO:0000256" key="9">
    <source>
        <dbReference type="ARBA" id="ARBA00022967"/>
    </source>
</evidence>
<evidence type="ECO:0000256" key="2">
    <source>
        <dbReference type="ARBA" id="ARBA00006000"/>
    </source>
</evidence>
<feature type="region of interest" description="Disordered" evidence="14">
    <location>
        <begin position="208"/>
        <end position="227"/>
    </location>
</feature>
<dbReference type="Pfam" id="PF12409">
    <property type="entry name" value="P5-ATPase"/>
    <property type="match status" value="1"/>
</dbReference>
<dbReference type="STRING" id="1071383.J7RNZ0"/>
<feature type="compositionally biased region" description="Low complexity" evidence="14">
    <location>
        <begin position="109"/>
        <end position="120"/>
    </location>
</feature>
<keyword evidence="4 13" id="KW-0812">Transmembrane</keyword>
<dbReference type="HOGENOM" id="CLU_001828_1_1_1"/>
<feature type="region of interest" description="Disordered" evidence="14">
    <location>
        <begin position="243"/>
        <end position="299"/>
    </location>
</feature>
<dbReference type="InterPro" id="IPR023298">
    <property type="entry name" value="ATPase_P-typ_TM_dom_sf"/>
</dbReference>
<dbReference type="eggNOG" id="KOG0208">
    <property type="taxonomic scope" value="Eukaryota"/>
</dbReference>
<dbReference type="InterPro" id="IPR008250">
    <property type="entry name" value="ATPase_P-typ_transduc_dom_A_sf"/>
</dbReference>
<dbReference type="Gene3D" id="1.20.1110.10">
    <property type="entry name" value="Calcium-transporting ATPase, transmembrane domain"/>
    <property type="match status" value="1"/>
</dbReference>
<feature type="transmembrane region" description="Helical" evidence="13">
    <location>
        <begin position="732"/>
        <end position="756"/>
    </location>
</feature>
<dbReference type="Pfam" id="PF13246">
    <property type="entry name" value="Cation_ATPase"/>
    <property type="match status" value="1"/>
</dbReference>
<dbReference type="RefSeq" id="XP_022465604.1">
    <property type="nucleotide sequence ID" value="XM_022609182.1"/>
</dbReference>
<evidence type="ECO:0000259" key="15">
    <source>
        <dbReference type="Pfam" id="PF00122"/>
    </source>
</evidence>
<dbReference type="GO" id="GO:0006882">
    <property type="term" value="P:intracellular zinc ion homeostasis"/>
    <property type="evidence" value="ECO:0007669"/>
    <property type="project" value="EnsemblFungi"/>
</dbReference>
<proteinExistence type="inferred from homology"/>
<dbReference type="InterPro" id="IPR047819">
    <property type="entry name" value="P5A-ATPase_N"/>
</dbReference>
<dbReference type="EC" id="7.2.2.-" evidence="13"/>
<feature type="transmembrane region" description="Helical" evidence="13">
    <location>
        <begin position="1452"/>
        <end position="1475"/>
    </location>
</feature>
<keyword evidence="11 13" id="KW-0472">Membrane</keyword>
<dbReference type="InterPro" id="IPR006544">
    <property type="entry name" value="P-type_TPase_V"/>
</dbReference>
<evidence type="ECO:0000256" key="4">
    <source>
        <dbReference type="ARBA" id="ARBA00022692"/>
    </source>
</evidence>
<evidence type="ECO:0000313" key="18">
    <source>
        <dbReference type="Proteomes" id="UP000006310"/>
    </source>
</evidence>
<reference evidence="18" key="2">
    <citation type="submission" date="2012-08" db="EMBL/GenBank/DDBJ databases">
        <title>Genome sequence of Kazachstania naganishii.</title>
        <authorList>
            <person name="Gordon J.L."/>
            <person name="Armisen D."/>
            <person name="Proux-Wera E."/>
            <person name="OhEigeartaigh S.S."/>
            <person name="Byrne K.P."/>
            <person name="Wolfe K.H."/>
        </authorList>
    </citation>
    <scope>NUCLEOTIDE SEQUENCE [LARGE SCALE GENOMIC DNA]</scope>
    <source>
        <strain evidence="18">ATCC MYA-139 / BCRC 22969 / CBS 8797 / CCRC 22969 / KCTC 17520 / NBRC 10181 / NCYC 3082</strain>
    </source>
</reference>
<evidence type="ECO:0000256" key="1">
    <source>
        <dbReference type="ARBA" id="ARBA00004141"/>
    </source>
</evidence>
<dbReference type="InterPro" id="IPR018303">
    <property type="entry name" value="ATPase_P-typ_P_site"/>
</dbReference>
<dbReference type="GO" id="GO:0008270">
    <property type="term" value="F:zinc ion binding"/>
    <property type="evidence" value="ECO:0007669"/>
    <property type="project" value="EnsemblFungi"/>
</dbReference>
<dbReference type="SFLD" id="SFLDS00003">
    <property type="entry name" value="Haloacid_Dehalogenase"/>
    <property type="match status" value="1"/>
</dbReference>
<keyword evidence="6 13" id="KW-0547">Nucleotide-binding</keyword>
<feature type="transmembrane region" description="Helical" evidence="13">
    <location>
        <begin position="768"/>
        <end position="789"/>
    </location>
</feature>
<accession>J7RNZ0</accession>
<dbReference type="GeneID" id="34527082"/>
<dbReference type="SUPFAM" id="SSF81665">
    <property type="entry name" value="Calcium ATPase, transmembrane domain M"/>
    <property type="match status" value="1"/>
</dbReference>
<feature type="domain" description="P-type ATPase A" evidence="15">
    <location>
        <begin position="588"/>
        <end position="715"/>
    </location>
</feature>
<dbReference type="FunFam" id="2.70.150.10:FF:000064">
    <property type="entry name" value="Cation-transporting ATPase"/>
    <property type="match status" value="1"/>
</dbReference>
<feature type="domain" description="P5B-type ATPase N-terminal" evidence="16">
    <location>
        <begin position="336"/>
        <end position="471"/>
    </location>
</feature>
<dbReference type="InterPro" id="IPR023214">
    <property type="entry name" value="HAD_sf"/>
</dbReference>
<dbReference type="GO" id="GO:0030145">
    <property type="term" value="F:manganese ion binding"/>
    <property type="evidence" value="ECO:0007669"/>
    <property type="project" value="EnsemblFungi"/>
</dbReference>